<dbReference type="AlphaFoldDB" id="A0A3P3EUS6"/>
<keyword evidence="1" id="KW-0175">Coiled coil</keyword>
<dbReference type="Pfam" id="PF12532">
    <property type="entry name" value="DUF3732"/>
    <property type="match status" value="1"/>
</dbReference>
<organism evidence="2 3">
    <name type="scientific">Mesorhizobium tamadayense</name>
    <dbReference type="NCBI Taxonomy" id="425306"/>
    <lineage>
        <taxon>Bacteria</taxon>
        <taxon>Pseudomonadati</taxon>
        <taxon>Pseudomonadota</taxon>
        <taxon>Alphaproteobacteria</taxon>
        <taxon>Hyphomicrobiales</taxon>
        <taxon>Phyllobacteriaceae</taxon>
        <taxon>Mesorhizobium</taxon>
    </lineage>
</organism>
<dbReference type="EMBL" id="RQXT01000071">
    <property type="protein sequence ID" value="RRH90155.1"/>
    <property type="molecule type" value="Genomic_DNA"/>
</dbReference>
<dbReference type="InterPro" id="IPR022205">
    <property type="entry name" value="DUF3732"/>
</dbReference>
<evidence type="ECO:0000313" key="3">
    <source>
        <dbReference type="Proteomes" id="UP000273786"/>
    </source>
</evidence>
<protein>
    <submittedName>
        <fullName evidence="2">DUF3732 domain-containing protein</fullName>
    </submittedName>
</protein>
<accession>A0A3P3EUS6</accession>
<comment type="caution">
    <text evidence="2">The sequence shown here is derived from an EMBL/GenBank/DDBJ whole genome shotgun (WGS) entry which is preliminary data.</text>
</comment>
<evidence type="ECO:0000313" key="2">
    <source>
        <dbReference type="EMBL" id="RRH90155.1"/>
    </source>
</evidence>
<dbReference type="Proteomes" id="UP000273786">
    <property type="component" value="Unassembled WGS sequence"/>
</dbReference>
<feature type="coiled-coil region" evidence="1">
    <location>
        <begin position="75"/>
        <end position="123"/>
    </location>
</feature>
<reference evidence="2 3" key="1">
    <citation type="submission" date="2018-11" db="EMBL/GenBank/DDBJ databases">
        <title>the genome of Mesorhizobium tamadayense DSM 28320.</title>
        <authorList>
            <person name="Gao J."/>
        </authorList>
    </citation>
    <scope>NUCLEOTIDE SEQUENCE [LARGE SCALE GENOMIC DNA]</scope>
    <source>
        <strain evidence="2 3">DSM 28320</strain>
    </source>
</reference>
<evidence type="ECO:0000256" key="1">
    <source>
        <dbReference type="SAM" id="Coils"/>
    </source>
</evidence>
<dbReference type="OrthoDB" id="103556at2"/>
<name>A0A3P3EUS6_9HYPH</name>
<dbReference type="RefSeq" id="WP_125006496.1">
    <property type="nucleotide sequence ID" value="NZ_RQXT01000071.1"/>
</dbReference>
<gene>
    <name evidence="2" type="ORF">EH240_33285</name>
</gene>
<keyword evidence="3" id="KW-1185">Reference proteome</keyword>
<proteinExistence type="predicted"/>
<sequence>MTDKQPYNKSEAPGQAAGYVFQLRHALHKALERMRRDPTGAVAIEKYDDVAVINDGAGHQCPLCDSYIDSPRILIEQLRSEFSEVGDRLASLRTQNPRLQSYIVELETQLQDVSQRIRENQSQLNAVVRQNEIYRIQQEDAVKRSRIQGRISAFLENKAPAEESEQRVRLGIMKRRVEQLMSELSGENYEDRLANVEYVLSDYMTEYARDLVLEPVDGRTRLDLRRLTVVAETRTHGSIRLENMGSGDNWVGCHVLTHMALHRIFRERDRPVPAFVIFDQPSKAHYPPSELQTNDSDIEDDDRIAVRRLFRFIQQRTAESKFQTIVIDHADEAEAWFQDAVVARWRGGDKLVPDQWVEV</sequence>